<dbReference type="InterPro" id="IPR013783">
    <property type="entry name" value="Ig-like_fold"/>
</dbReference>
<name>A0A948WDG4_UNCEI</name>
<evidence type="ECO:0000313" key="2">
    <source>
        <dbReference type="Proteomes" id="UP000777784"/>
    </source>
</evidence>
<sequence length="298" mass="33487">MKRVGEFKGRIFNEGSMWRWALSFGLIILISSLAGCDDCDDIIVDSCGGWEPAPPQGAFTVTGNEEVYIYWYPNTEPDLRGYRIYRNPRPDGHYRLIGEVGLSGNSCPDGGFICFIDDQVDNGDTWYYGIKAYDREGLESDFNEELLMDTPRPDGSVTLWNAMVRPGSSGFDFSELGGRVAWDDPGADIFFEYTSQGGYRIYAADEGHDVPTDLQDAGYIDPDIIGWAPADGWSTNGWVEAIPKHTYVIWTRNDRYAKIFINDMTQEEVDLYWAYQLEPGNQELSLSPGVQRAPKSAP</sequence>
<protein>
    <recommendedName>
        <fullName evidence="3">Fibronectin type III domain-containing protein</fullName>
    </recommendedName>
</protein>
<organism evidence="1 2">
    <name type="scientific">Eiseniibacteriota bacterium</name>
    <dbReference type="NCBI Taxonomy" id="2212470"/>
    <lineage>
        <taxon>Bacteria</taxon>
        <taxon>Candidatus Eiseniibacteriota</taxon>
    </lineage>
</organism>
<reference evidence="1" key="1">
    <citation type="submission" date="2021-05" db="EMBL/GenBank/DDBJ databases">
        <title>Energy efficiency and biological interactions define the core microbiome of deep oligotrophic groundwater.</title>
        <authorList>
            <person name="Mehrshad M."/>
            <person name="Lopez-Fernandez M."/>
            <person name="Bell E."/>
            <person name="Bernier-Latmani R."/>
            <person name="Bertilsson S."/>
            <person name="Dopson M."/>
        </authorList>
    </citation>
    <scope>NUCLEOTIDE SEQUENCE</scope>
    <source>
        <strain evidence="1">Modern_marine.mb.64</strain>
    </source>
</reference>
<dbReference type="AlphaFoldDB" id="A0A948WDG4"/>
<dbReference type="Gene3D" id="2.60.40.10">
    <property type="entry name" value="Immunoglobulins"/>
    <property type="match status" value="1"/>
</dbReference>
<accession>A0A948WDG4</accession>
<comment type="caution">
    <text evidence="1">The sequence shown here is derived from an EMBL/GenBank/DDBJ whole genome shotgun (WGS) entry which is preliminary data.</text>
</comment>
<dbReference type="Proteomes" id="UP000777784">
    <property type="component" value="Unassembled WGS sequence"/>
</dbReference>
<evidence type="ECO:0000313" key="1">
    <source>
        <dbReference type="EMBL" id="MBU2691838.1"/>
    </source>
</evidence>
<dbReference type="EMBL" id="JAHJDP010000077">
    <property type="protein sequence ID" value="MBU2691838.1"/>
    <property type="molecule type" value="Genomic_DNA"/>
</dbReference>
<evidence type="ECO:0008006" key="3">
    <source>
        <dbReference type="Google" id="ProtNLM"/>
    </source>
</evidence>
<proteinExistence type="predicted"/>
<gene>
    <name evidence="1" type="ORF">KJ970_13030</name>
</gene>